<dbReference type="STRING" id="97359.A0A550C1G8"/>
<sequence>MSIMFAEHIIAQKLNIPLCTQCGTSVSATTEAVSMDVVGSHVVPSEQEVTDIQHAIRGDEVAIVEHTNALRDARRVVADLERNLKVLEANVVHKRALLSPVRRLPADILSLILSDSIMRTFRRRPDSTLLLQHPLLRVCRWWRELGLGTPRLWARIVLFPLCDVSWYKTLALCLQYSKEMPLSICLSSSPPIWRIQLSRPVRVVPFVPMEEWKSVTEPLLTNAFRWRDVRLDGIELPNELLGQTRSLPLLEVLQINNIAIRMADYNDILGIPIMLFRDCPRLRHPHIEHMFFEEIQLPWAQFTALDIVPNRQTGLGAFLSALRECISLQALKVDTMDLYDPIRYPALTLPALTSVELVDRAACLLDIMIAPRMRDIRLEGIASDIHVHTHLDTLLKFAQCNGDSAAGVTSLKITADDELCDDEGYSQWTALLTAYSGLSVLRVEDHTGEDLYAISELARCLAQHVRLVPGLIRLDMREHCLEMPALLDSLERLFDRRGVHSTNGAGRLRQVDVFDVFDLCEERASALRAMGVIINTTRHMPPRDGDVHTALFWSIASDEEDIDGDEA</sequence>
<dbReference type="Proteomes" id="UP000320762">
    <property type="component" value="Unassembled WGS sequence"/>
</dbReference>
<name>A0A550C1G8_9AGAR</name>
<protein>
    <submittedName>
        <fullName evidence="2">Uncharacterized protein</fullName>
    </submittedName>
</protein>
<evidence type="ECO:0000256" key="1">
    <source>
        <dbReference type="SAM" id="Coils"/>
    </source>
</evidence>
<dbReference type="OrthoDB" id="3266451at2759"/>
<comment type="caution">
    <text evidence="2">The sequence shown here is derived from an EMBL/GenBank/DDBJ whole genome shotgun (WGS) entry which is preliminary data.</text>
</comment>
<evidence type="ECO:0000313" key="2">
    <source>
        <dbReference type="EMBL" id="TRM58630.1"/>
    </source>
</evidence>
<dbReference type="AlphaFoldDB" id="A0A550C1G8"/>
<feature type="coiled-coil region" evidence="1">
    <location>
        <begin position="63"/>
        <end position="97"/>
    </location>
</feature>
<organism evidence="2 3">
    <name type="scientific">Schizophyllum amplum</name>
    <dbReference type="NCBI Taxonomy" id="97359"/>
    <lineage>
        <taxon>Eukaryota</taxon>
        <taxon>Fungi</taxon>
        <taxon>Dikarya</taxon>
        <taxon>Basidiomycota</taxon>
        <taxon>Agaricomycotina</taxon>
        <taxon>Agaricomycetes</taxon>
        <taxon>Agaricomycetidae</taxon>
        <taxon>Agaricales</taxon>
        <taxon>Schizophyllaceae</taxon>
        <taxon>Schizophyllum</taxon>
    </lineage>
</organism>
<keyword evidence="1" id="KW-0175">Coiled coil</keyword>
<proteinExistence type="predicted"/>
<keyword evidence="3" id="KW-1185">Reference proteome</keyword>
<gene>
    <name evidence="2" type="ORF">BD626DRAFT_181595</name>
</gene>
<dbReference type="EMBL" id="VDMD01000034">
    <property type="protein sequence ID" value="TRM58630.1"/>
    <property type="molecule type" value="Genomic_DNA"/>
</dbReference>
<evidence type="ECO:0000313" key="3">
    <source>
        <dbReference type="Proteomes" id="UP000320762"/>
    </source>
</evidence>
<accession>A0A550C1G8</accession>
<reference evidence="2 3" key="1">
    <citation type="journal article" date="2019" name="New Phytol.">
        <title>Comparative genomics reveals unique wood-decay strategies and fruiting body development in the Schizophyllaceae.</title>
        <authorList>
            <person name="Almasi E."/>
            <person name="Sahu N."/>
            <person name="Krizsan K."/>
            <person name="Balint B."/>
            <person name="Kovacs G.M."/>
            <person name="Kiss B."/>
            <person name="Cseklye J."/>
            <person name="Drula E."/>
            <person name="Henrissat B."/>
            <person name="Nagy I."/>
            <person name="Chovatia M."/>
            <person name="Adam C."/>
            <person name="LaButti K."/>
            <person name="Lipzen A."/>
            <person name="Riley R."/>
            <person name="Grigoriev I.V."/>
            <person name="Nagy L.G."/>
        </authorList>
    </citation>
    <scope>NUCLEOTIDE SEQUENCE [LARGE SCALE GENOMIC DNA]</scope>
    <source>
        <strain evidence="2 3">NL-1724</strain>
    </source>
</reference>